<dbReference type="PANTHER" id="PTHR30386">
    <property type="entry name" value="MEMBRANE FUSION SUBUNIT OF EMRAB-TOLC MULTIDRUG EFFLUX PUMP"/>
    <property type="match status" value="1"/>
</dbReference>
<dbReference type="InterPro" id="IPR050739">
    <property type="entry name" value="MFP"/>
</dbReference>
<dbReference type="AlphaFoldDB" id="A0A5B7YAU9"/>
<evidence type="ECO:0000256" key="1">
    <source>
        <dbReference type="SAM" id="Coils"/>
    </source>
</evidence>
<dbReference type="OrthoDB" id="9775513at2"/>
<reference evidence="4 5" key="1">
    <citation type="submission" date="2019-04" db="EMBL/GenBank/DDBJ databases">
        <title>Salinimonas iocasae sp. nov., a halophilic bacterium isolated from the outer tube casing of tubeworms in Okinawa Trough.</title>
        <authorList>
            <person name="Zhang H."/>
            <person name="Wang H."/>
            <person name="Li C."/>
        </authorList>
    </citation>
    <scope>NUCLEOTIDE SEQUENCE [LARGE SCALE GENOMIC DNA]</scope>
    <source>
        <strain evidence="4 5">KX18D6</strain>
    </source>
</reference>
<feature type="coiled-coil region" evidence="1">
    <location>
        <begin position="194"/>
        <end position="260"/>
    </location>
</feature>
<dbReference type="KEGG" id="salk:FBQ74_02180"/>
<gene>
    <name evidence="4" type="ORF">FBQ74_02180</name>
</gene>
<protein>
    <submittedName>
        <fullName evidence="4">HlyD family efflux transporter periplasmic adaptor subunit</fullName>
    </submittedName>
</protein>
<feature type="domain" description="AprE-like beta-barrel" evidence="3">
    <location>
        <begin position="306"/>
        <end position="395"/>
    </location>
</feature>
<dbReference type="PRINTS" id="PR01490">
    <property type="entry name" value="RTXTOXIND"/>
</dbReference>
<dbReference type="InterPro" id="IPR058982">
    <property type="entry name" value="Beta-barrel_AprE"/>
</dbReference>
<dbReference type="Gene3D" id="2.40.50.100">
    <property type="match status" value="1"/>
</dbReference>
<keyword evidence="2" id="KW-0472">Membrane</keyword>
<keyword evidence="5" id="KW-1185">Reference proteome</keyword>
<evidence type="ECO:0000256" key="2">
    <source>
        <dbReference type="SAM" id="Phobius"/>
    </source>
</evidence>
<dbReference type="Proteomes" id="UP000304912">
    <property type="component" value="Chromosome"/>
</dbReference>
<sequence length="417" mass="46585">MRKGLFRQEAVAAQGLRLHGEVMMTPSSKVFICCVFVGLWVAMVIVYLSSQSYSRQATVTGWLEPDSGVVRVFAGQNTGIISQVLISDGEHVERGQPLVIIDTQTSLSSGISAQESLRAEYQTQYLMLEQQVTHARSRYEQEHQSHQQSVFAIQEDIRQLSALATTAGERLVLVSNRYKKLQPLAGIHISASEIESVYAELLQIKQSKQELERQLNNLELSLGQKETAFVSQQIKRDEALAVLTSRMSEVKQKITQLESQSQYVVTARDNGIIANLNARRGQHISTREPLLTLLAPDAQIEAHFVVPVRSAGFIRHGQKLDIRYDAFPYQKFGMHQATVSRVSDTALLPSEFDYLPVSVNEPVYLAKATLTSEALIAYGNKVSLRSGMTFSADVNLSERTLLEWLLEPLYSLTGRMV</sequence>
<dbReference type="PANTHER" id="PTHR30386:SF28">
    <property type="entry name" value="EXPORTED PROTEIN"/>
    <property type="match status" value="1"/>
</dbReference>
<evidence type="ECO:0000259" key="3">
    <source>
        <dbReference type="Pfam" id="PF26002"/>
    </source>
</evidence>
<accession>A0A5B7YAU9</accession>
<keyword evidence="1" id="KW-0175">Coiled coil</keyword>
<proteinExistence type="predicted"/>
<keyword evidence="2" id="KW-0812">Transmembrane</keyword>
<feature type="transmembrane region" description="Helical" evidence="2">
    <location>
        <begin position="30"/>
        <end position="48"/>
    </location>
</feature>
<evidence type="ECO:0000313" key="4">
    <source>
        <dbReference type="EMBL" id="QCZ92356.1"/>
    </source>
</evidence>
<dbReference type="RefSeq" id="WP_139755116.1">
    <property type="nucleotide sequence ID" value="NZ_CP039852.1"/>
</dbReference>
<keyword evidence="2" id="KW-1133">Transmembrane helix</keyword>
<dbReference type="EMBL" id="CP039852">
    <property type="protein sequence ID" value="QCZ92356.1"/>
    <property type="molecule type" value="Genomic_DNA"/>
</dbReference>
<name>A0A5B7YAU9_9ALTE</name>
<organism evidence="4 5">
    <name type="scientific">Salinimonas iocasae</name>
    <dbReference type="NCBI Taxonomy" id="2572577"/>
    <lineage>
        <taxon>Bacteria</taxon>
        <taxon>Pseudomonadati</taxon>
        <taxon>Pseudomonadota</taxon>
        <taxon>Gammaproteobacteria</taxon>
        <taxon>Alteromonadales</taxon>
        <taxon>Alteromonadaceae</taxon>
        <taxon>Alteromonas/Salinimonas group</taxon>
        <taxon>Salinimonas</taxon>
    </lineage>
</organism>
<evidence type="ECO:0000313" key="5">
    <source>
        <dbReference type="Proteomes" id="UP000304912"/>
    </source>
</evidence>
<dbReference type="Pfam" id="PF26002">
    <property type="entry name" value="Beta-barrel_AprE"/>
    <property type="match status" value="1"/>
</dbReference>